<reference evidence="1 2" key="1">
    <citation type="submission" date="2020-08" db="EMBL/GenBank/DDBJ databases">
        <title>Sequencing the genomes of 1000 actinobacteria strains.</title>
        <authorList>
            <person name="Klenk H.-P."/>
        </authorList>
    </citation>
    <scope>NUCLEOTIDE SEQUENCE [LARGE SCALE GENOMIC DNA]</scope>
    <source>
        <strain evidence="1 2">DSM 44786</strain>
    </source>
</reference>
<accession>A0A7W7SAQ6</accession>
<keyword evidence="2" id="KW-1185">Reference proteome</keyword>
<dbReference type="RefSeq" id="WP_184914074.1">
    <property type="nucleotide sequence ID" value="NZ_JACHJR010000001.1"/>
</dbReference>
<protein>
    <submittedName>
        <fullName evidence="1">Uncharacterized protein</fullName>
    </submittedName>
</protein>
<dbReference type="Proteomes" id="UP000573327">
    <property type="component" value="Unassembled WGS sequence"/>
</dbReference>
<evidence type="ECO:0000313" key="1">
    <source>
        <dbReference type="EMBL" id="MBB4946817.1"/>
    </source>
</evidence>
<dbReference type="AlphaFoldDB" id="A0A7W7SAQ6"/>
<evidence type="ECO:0000313" key="2">
    <source>
        <dbReference type="Proteomes" id="UP000573327"/>
    </source>
</evidence>
<sequence length="153" mass="15981">MTRRLDQLPREPADLARDLATLQRQVAELRAQRVDLSAADALLPPLDADPARWPQTTAAGYTAIATSSNVLWGTAVRLALTTTVSVGGTTGTVRVMVNGTQWGPAVAAGTTFDYTGPLPGVAIGDQYQLSVEAQRTGGAGAVAAQTRLIRSIP</sequence>
<proteinExistence type="predicted"/>
<name>A0A7W7SAQ6_9ACTN</name>
<organism evidence="1 2">
    <name type="scientific">Kitasatospora gansuensis</name>
    <dbReference type="NCBI Taxonomy" id="258050"/>
    <lineage>
        <taxon>Bacteria</taxon>
        <taxon>Bacillati</taxon>
        <taxon>Actinomycetota</taxon>
        <taxon>Actinomycetes</taxon>
        <taxon>Kitasatosporales</taxon>
        <taxon>Streptomycetaceae</taxon>
        <taxon>Kitasatospora</taxon>
    </lineage>
</organism>
<dbReference type="EMBL" id="JACHJR010000001">
    <property type="protein sequence ID" value="MBB4946817.1"/>
    <property type="molecule type" value="Genomic_DNA"/>
</dbReference>
<comment type="caution">
    <text evidence="1">The sequence shown here is derived from an EMBL/GenBank/DDBJ whole genome shotgun (WGS) entry which is preliminary data.</text>
</comment>
<gene>
    <name evidence="1" type="ORF">F4556_002352</name>
</gene>